<dbReference type="PROSITE" id="PS50222">
    <property type="entry name" value="EF_HAND_2"/>
    <property type="match status" value="1"/>
</dbReference>
<name>A0A7S3CMG8_9SPIT</name>
<dbReference type="Gene3D" id="1.10.238.10">
    <property type="entry name" value="EF-hand"/>
    <property type="match status" value="1"/>
</dbReference>
<dbReference type="InterPro" id="IPR011992">
    <property type="entry name" value="EF-hand-dom_pair"/>
</dbReference>
<organism evidence="2">
    <name type="scientific">Strombidium rassoulzadegani</name>
    <dbReference type="NCBI Taxonomy" id="1082188"/>
    <lineage>
        <taxon>Eukaryota</taxon>
        <taxon>Sar</taxon>
        <taxon>Alveolata</taxon>
        <taxon>Ciliophora</taxon>
        <taxon>Intramacronucleata</taxon>
        <taxon>Spirotrichea</taxon>
        <taxon>Oligotrichia</taxon>
        <taxon>Strombidiidae</taxon>
        <taxon>Strombidium</taxon>
    </lineage>
</organism>
<evidence type="ECO:0000259" key="1">
    <source>
        <dbReference type="PROSITE" id="PS50222"/>
    </source>
</evidence>
<dbReference type="EMBL" id="HBIA01007518">
    <property type="protein sequence ID" value="CAE0232073.1"/>
    <property type="molecule type" value="Transcribed_RNA"/>
</dbReference>
<feature type="domain" description="EF-hand" evidence="1">
    <location>
        <begin position="31"/>
        <end position="66"/>
    </location>
</feature>
<gene>
    <name evidence="2" type="ORF">SRAS04492_LOCUS3871</name>
</gene>
<dbReference type="InterPro" id="IPR002048">
    <property type="entry name" value="EF_hand_dom"/>
</dbReference>
<reference evidence="2" key="1">
    <citation type="submission" date="2021-01" db="EMBL/GenBank/DDBJ databases">
        <authorList>
            <person name="Corre E."/>
            <person name="Pelletier E."/>
            <person name="Niang G."/>
            <person name="Scheremetjew M."/>
            <person name="Finn R."/>
            <person name="Kale V."/>
            <person name="Holt S."/>
            <person name="Cochrane G."/>
            <person name="Meng A."/>
            <person name="Brown T."/>
            <person name="Cohen L."/>
        </authorList>
    </citation>
    <scope>NUCLEOTIDE SEQUENCE</scope>
    <source>
        <strain evidence="2">Ras09</strain>
    </source>
</reference>
<proteinExistence type="predicted"/>
<dbReference type="GO" id="GO:0005509">
    <property type="term" value="F:calcium ion binding"/>
    <property type="evidence" value="ECO:0007669"/>
    <property type="project" value="InterPro"/>
</dbReference>
<evidence type="ECO:0000313" key="2">
    <source>
        <dbReference type="EMBL" id="CAE0232073.1"/>
    </source>
</evidence>
<sequence length="144" mass="16545">MGTQYDGGEAFKVDYQKAIQNLTDILIDNDKFQEMCKNIFDAIDTDNVGTLEVSQVEQFVRSFLRGNQVPGQINTSFEDSHNQIFKILKDNESGEITQDELGKFLNELLKNQVKMLQIKLEQQKYERSMAAQEKRGMDDETPAE</sequence>
<accession>A0A7S3CMG8</accession>
<dbReference type="SUPFAM" id="SSF47473">
    <property type="entry name" value="EF-hand"/>
    <property type="match status" value="1"/>
</dbReference>
<dbReference type="AlphaFoldDB" id="A0A7S3CMG8"/>
<protein>
    <recommendedName>
        <fullName evidence="1">EF-hand domain-containing protein</fullName>
    </recommendedName>
</protein>